<keyword evidence="15" id="KW-1185">Reference proteome</keyword>
<dbReference type="PROSITE" id="PS50113">
    <property type="entry name" value="PAC"/>
    <property type="match status" value="1"/>
</dbReference>
<dbReference type="InterPro" id="IPR000014">
    <property type="entry name" value="PAS"/>
</dbReference>
<keyword evidence="9" id="KW-0175">Coiled coil</keyword>
<dbReference type="Pfam" id="PF25487">
    <property type="entry name" value="ETR1_N"/>
    <property type="match status" value="1"/>
</dbReference>
<gene>
    <name evidence="14" type="ordered locus">RC1_2657</name>
</gene>
<feature type="transmembrane region" description="Helical" evidence="10">
    <location>
        <begin position="20"/>
        <end position="52"/>
    </location>
</feature>
<organism evidence="14 15">
    <name type="scientific">Rhodospirillum centenum (strain ATCC 51521 / SW)</name>
    <dbReference type="NCBI Taxonomy" id="414684"/>
    <lineage>
        <taxon>Bacteria</taxon>
        <taxon>Pseudomonadati</taxon>
        <taxon>Pseudomonadota</taxon>
        <taxon>Alphaproteobacteria</taxon>
        <taxon>Rhodospirillales</taxon>
        <taxon>Rhodospirillaceae</taxon>
        <taxon>Rhodospirillum</taxon>
    </lineage>
</organism>
<dbReference type="SMART" id="SM00387">
    <property type="entry name" value="HATPase_c"/>
    <property type="match status" value="1"/>
</dbReference>
<keyword evidence="6 14" id="KW-0418">Kinase</keyword>
<keyword evidence="7" id="KW-0067">ATP-binding</keyword>
<dbReference type="InterPro" id="IPR035965">
    <property type="entry name" value="PAS-like_dom_sf"/>
</dbReference>
<keyword evidence="10" id="KW-0812">Transmembrane</keyword>
<dbReference type="SUPFAM" id="SSF55785">
    <property type="entry name" value="PYP-like sensor domain (PAS domain)"/>
    <property type="match status" value="1"/>
</dbReference>
<evidence type="ECO:0000256" key="1">
    <source>
        <dbReference type="ARBA" id="ARBA00000085"/>
    </source>
</evidence>
<dbReference type="InterPro" id="IPR013656">
    <property type="entry name" value="PAS_4"/>
</dbReference>
<dbReference type="Pfam" id="PF00512">
    <property type="entry name" value="HisKA"/>
    <property type="match status" value="1"/>
</dbReference>
<accession>B6IUV0</accession>
<dbReference type="EMBL" id="CP000613">
    <property type="protein sequence ID" value="ACJ00032.1"/>
    <property type="molecule type" value="Genomic_DNA"/>
</dbReference>
<evidence type="ECO:0000256" key="2">
    <source>
        <dbReference type="ARBA" id="ARBA00012438"/>
    </source>
</evidence>
<dbReference type="SUPFAM" id="SSF55874">
    <property type="entry name" value="ATPase domain of HSP90 chaperone/DNA topoisomerase II/histidine kinase"/>
    <property type="match status" value="1"/>
</dbReference>
<keyword evidence="10" id="KW-0472">Membrane</keyword>
<sequence>MDLFRLLFDPAPFMPHGMCLLWHPALIWTHLVSDLLTAAAYFTIPAALVYFVRRRTDIVFGWIFVLFSLFIFACGTTHLFGAITLWYPSYVLEGAVKAVTALASVATAIVIWPLLPRALALPSPAQLRLINTALSAEVEERMRAERAVREANARLEERVAARTAELAAANEALREANETLERRVAERTAELESVVRALRESEARYAGIVQHAADAIFVVDVGSDGSFRYAAVNPALVRETGLTEAVLIGRTPEEALGGDYGAEVAGWFAACAEARAPRQMEHVVERNGSRTVWLTALVPVFDPETGRVIQLVGTARNLTEYRQLQEELAQAAKLATLGTMAAGVAHEVSQPLNAIRITATDCALLLDEEGPPDLDYLRSGLATIRDQSARMGGIVDQMRQFGRRAPERPQRFDPAEPLRRAAGLLERHFASADISLCLEIEEPLPAVTGHAVKLEQVVLNLLTNARDAIEEARAHPAPDSADSPPPGRIGLHAAAAPGRTAVTISVEDDGAGLPAGMADRIFDPFFTTKASEKGMGLGLSICASIVAAMGGRIEAVPQPRGTRFVVTLPVPAALESAA</sequence>
<evidence type="ECO:0000313" key="14">
    <source>
        <dbReference type="EMBL" id="ACJ00032.1"/>
    </source>
</evidence>
<keyword evidence="10" id="KW-1133">Transmembrane helix</keyword>
<dbReference type="HOGENOM" id="CLU_000445_114_39_5"/>
<keyword evidence="8" id="KW-0902">Two-component regulatory system</keyword>
<dbReference type="CDD" id="cd00082">
    <property type="entry name" value="HisKA"/>
    <property type="match status" value="1"/>
</dbReference>
<dbReference type="Gene3D" id="1.10.287.130">
    <property type="match status" value="1"/>
</dbReference>
<dbReference type="Gene3D" id="3.30.450.20">
    <property type="entry name" value="PAS domain"/>
    <property type="match status" value="1"/>
</dbReference>
<evidence type="ECO:0000256" key="10">
    <source>
        <dbReference type="SAM" id="Phobius"/>
    </source>
</evidence>
<dbReference type="SUPFAM" id="SSF47384">
    <property type="entry name" value="Homodimeric domain of signal transducing histidine kinase"/>
    <property type="match status" value="1"/>
</dbReference>
<dbReference type="InterPro" id="IPR003594">
    <property type="entry name" value="HATPase_dom"/>
</dbReference>
<proteinExistence type="predicted"/>
<dbReference type="InterPro" id="IPR058544">
    <property type="entry name" value="ETR1_N"/>
</dbReference>
<dbReference type="Pfam" id="PF02518">
    <property type="entry name" value="HATPase_c"/>
    <property type="match status" value="1"/>
</dbReference>
<keyword evidence="5" id="KW-0547">Nucleotide-binding</keyword>
<keyword evidence="4" id="KW-0808">Transferase</keyword>
<dbReference type="Gene3D" id="3.30.565.10">
    <property type="entry name" value="Histidine kinase-like ATPase, C-terminal domain"/>
    <property type="match status" value="1"/>
</dbReference>
<evidence type="ECO:0000313" key="15">
    <source>
        <dbReference type="Proteomes" id="UP000001591"/>
    </source>
</evidence>
<evidence type="ECO:0000256" key="5">
    <source>
        <dbReference type="ARBA" id="ARBA00022741"/>
    </source>
</evidence>
<comment type="catalytic activity">
    <reaction evidence="1">
        <text>ATP + protein L-histidine = ADP + protein N-phospho-L-histidine.</text>
        <dbReference type="EC" id="2.7.13.3"/>
    </reaction>
</comment>
<reference evidence="14 15" key="1">
    <citation type="journal article" date="2010" name="BMC Genomics">
        <title>Metabolic flexibility revealed in the genome of the cyst-forming alpha-1 proteobacterium Rhodospirillum centenum.</title>
        <authorList>
            <person name="Lu Y.K."/>
            <person name="Marden J."/>
            <person name="Han M."/>
            <person name="Swingley W.D."/>
            <person name="Mastrian S.D."/>
            <person name="Chowdhury S.R."/>
            <person name="Hao J."/>
            <person name="Helmy T."/>
            <person name="Kim S."/>
            <person name="Kurdoglu A.A."/>
            <person name="Matthies H.J."/>
            <person name="Rollo D."/>
            <person name="Stothard P."/>
            <person name="Blankenship R.E."/>
            <person name="Bauer C.E."/>
            <person name="Touchman J.W."/>
        </authorList>
    </citation>
    <scope>NUCLEOTIDE SEQUENCE [LARGE SCALE GENOMIC DNA]</scope>
    <source>
        <strain evidence="15">ATCC 51521 / SW</strain>
    </source>
</reference>
<feature type="domain" description="PAS" evidence="12">
    <location>
        <begin position="201"/>
        <end position="251"/>
    </location>
</feature>
<dbReference type="PROSITE" id="PS50112">
    <property type="entry name" value="PAS"/>
    <property type="match status" value="1"/>
</dbReference>
<dbReference type="GO" id="GO:0005524">
    <property type="term" value="F:ATP binding"/>
    <property type="evidence" value="ECO:0007669"/>
    <property type="project" value="UniProtKB-KW"/>
</dbReference>
<dbReference type="SMART" id="SM00388">
    <property type="entry name" value="HisKA"/>
    <property type="match status" value="1"/>
</dbReference>
<dbReference type="AlphaFoldDB" id="B6IUV0"/>
<keyword evidence="3" id="KW-0597">Phosphoprotein</keyword>
<evidence type="ECO:0000259" key="12">
    <source>
        <dbReference type="PROSITE" id="PS50112"/>
    </source>
</evidence>
<evidence type="ECO:0000256" key="3">
    <source>
        <dbReference type="ARBA" id="ARBA00022553"/>
    </source>
</evidence>
<dbReference type="KEGG" id="rce:RC1_2657"/>
<dbReference type="EC" id="2.7.13.3" evidence="2"/>
<name>B6IUV0_RHOCS</name>
<feature type="domain" description="PAC" evidence="13">
    <location>
        <begin position="278"/>
        <end position="330"/>
    </location>
</feature>
<dbReference type="PANTHER" id="PTHR43065:SF46">
    <property type="entry name" value="C4-DICARBOXYLATE TRANSPORT SENSOR PROTEIN DCTB"/>
    <property type="match status" value="1"/>
</dbReference>
<dbReference type="InterPro" id="IPR036890">
    <property type="entry name" value="HATPase_C_sf"/>
</dbReference>
<evidence type="ECO:0000256" key="4">
    <source>
        <dbReference type="ARBA" id="ARBA00022679"/>
    </source>
</evidence>
<evidence type="ECO:0000256" key="9">
    <source>
        <dbReference type="SAM" id="Coils"/>
    </source>
</evidence>
<dbReference type="CDD" id="cd00130">
    <property type="entry name" value="PAS"/>
    <property type="match status" value="1"/>
</dbReference>
<dbReference type="PROSITE" id="PS50109">
    <property type="entry name" value="HIS_KIN"/>
    <property type="match status" value="1"/>
</dbReference>
<dbReference type="InterPro" id="IPR004358">
    <property type="entry name" value="Sig_transdc_His_kin-like_C"/>
</dbReference>
<feature type="domain" description="Histidine kinase" evidence="11">
    <location>
        <begin position="343"/>
        <end position="572"/>
    </location>
</feature>
<dbReference type="STRING" id="414684.RC1_2657"/>
<feature type="coiled-coil region" evidence="9">
    <location>
        <begin position="134"/>
        <end position="190"/>
    </location>
</feature>
<dbReference type="RefSeq" id="WP_012567813.1">
    <property type="nucleotide sequence ID" value="NC_011420.2"/>
</dbReference>
<dbReference type="InterPro" id="IPR036097">
    <property type="entry name" value="HisK_dim/P_sf"/>
</dbReference>
<dbReference type="GO" id="GO:0000155">
    <property type="term" value="F:phosphorelay sensor kinase activity"/>
    <property type="evidence" value="ECO:0007669"/>
    <property type="project" value="InterPro"/>
</dbReference>
<dbReference type="Proteomes" id="UP000001591">
    <property type="component" value="Chromosome"/>
</dbReference>
<evidence type="ECO:0000259" key="13">
    <source>
        <dbReference type="PROSITE" id="PS50113"/>
    </source>
</evidence>
<evidence type="ECO:0000256" key="7">
    <source>
        <dbReference type="ARBA" id="ARBA00022840"/>
    </source>
</evidence>
<evidence type="ECO:0000256" key="6">
    <source>
        <dbReference type="ARBA" id="ARBA00022777"/>
    </source>
</evidence>
<protein>
    <recommendedName>
        <fullName evidence="2">histidine kinase</fullName>
        <ecNumber evidence="2">2.7.13.3</ecNumber>
    </recommendedName>
</protein>
<evidence type="ECO:0000256" key="8">
    <source>
        <dbReference type="ARBA" id="ARBA00023012"/>
    </source>
</evidence>
<dbReference type="PRINTS" id="PR00344">
    <property type="entry name" value="BCTRLSENSOR"/>
</dbReference>
<dbReference type="eggNOG" id="COG4191">
    <property type="taxonomic scope" value="Bacteria"/>
</dbReference>
<dbReference type="InterPro" id="IPR000700">
    <property type="entry name" value="PAS-assoc_C"/>
</dbReference>
<dbReference type="PANTHER" id="PTHR43065">
    <property type="entry name" value="SENSOR HISTIDINE KINASE"/>
    <property type="match status" value="1"/>
</dbReference>
<dbReference type="Pfam" id="PF08448">
    <property type="entry name" value="PAS_4"/>
    <property type="match status" value="1"/>
</dbReference>
<dbReference type="NCBIfam" id="TIGR00229">
    <property type="entry name" value="sensory_box"/>
    <property type="match status" value="1"/>
</dbReference>
<dbReference type="InterPro" id="IPR005467">
    <property type="entry name" value="His_kinase_dom"/>
</dbReference>
<evidence type="ECO:0000259" key="11">
    <source>
        <dbReference type="PROSITE" id="PS50109"/>
    </source>
</evidence>
<feature type="transmembrane region" description="Helical" evidence="10">
    <location>
        <begin position="59"/>
        <end position="83"/>
    </location>
</feature>
<dbReference type="OrthoDB" id="9789238at2"/>
<dbReference type="InterPro" id="IPR003661">
    <property type="entry name" value="HisK_dim/P_dom"/>
</dbReference>